<reference evidence="3" key="1">
    <citation type="journal article" date="2019" name="Int. J. Syst. Evol. Microbiol.">
        <title>The Global Catalogue of Microorganisms (GCM) 10K type strain sequencing project: providing services to taxonomists for standard genome sequencing and annotation.</title>
        <authorList>
            <consortium name="The Broad Institute Genomics Platform"/>
            <consortium name="The Broad Institute Genome Sequencing Center for Infectious Disease"/>
            <person name="Wu L."/>
            <person name="Ma J."/>
        </authorList>
    </citation>
    <scope>NUCLEOTIDE SEQUENCE [LARGE SCALE GENOMIC DNA]</scope>
    <source>
        <strain evidence="3">JCM 9918</strain>
    </source>
</reference>
<dbReference type="EMBL" id="JBHSNZ010000006">
    <property type="protein sequence ID" value="MFC5807925.1"/>
    <property type="molecule type" value="Genomic_DNA"/>
</dbReference>
<dbReference type="Proteomes" id="UP001596112">
    <property type="component" value="Unassembled WGS sequence"/>
</dbReference>
<evidence type="ECO:0000313" key="3">
    <source>
        <dbReference type="Proteomes" id="UP001596112"/>
    </source>
</evidence>
<organism evidence="2 3">
    <name type="scientific">Streptomyces heilongjiangensis</name>
    <dbReference type="NCBI Taxonomy" id="945052"/>
    <lineage>
        <taxon>Bacteria</taxon>
        <taxon>Bacillati</taxon>
        <taxon>Actinomycetota</taxon>
        <taxon>Actinomycetes</taxon>
        <taxon>Kitasatosporales</taxon>
        <taxon>Streptomycetaceae</taxon>
        <taxon>Streptomyces</taxon>
    </lineage>
</organism>
<gene>
    <name evidence="2" type="ORF">ACFQGO_10440</name>
</gene>
<comment type="caution">
    <text evidence="2">The sequence shown here is derived from an EMBL/GenBank/DDBJ whole genome shotgun (WGS) entry which is preliminary data.</text>
</comment>
<dbReference type="Pfam" id="PF10888">
    <property type="entry name" value="DUF2742"/>
    <property type="match status" value="1"/>
</dbReference>
<dbReference type="InterPro" id="IPR024384">
    <property type="entry name" value="DUF2742"/>
</dbReference>
<accession>A0ABW1B5J6</accession>
<evidence type="ECO:0000313" key="2">
    <source>
        <dbReference type="EMBL" id="MFC5807925.1"/>
    </source>
</evidence>
<keyword evidence="3" id="KW-1185">Reference proteome</keyword>
<evidence type="ECO:0000256" key="1">
    <source>
        <dbReference type="SAM" id="MobiDB-lite"/>
    </source>
</evidence>
<feature type="compositionally biased region" description="Basic residues" evidence="1">
    <location>
        <begin position="105"/>
        <end position="116"/>
    </location>
</feature>
<protein>
    <submittedName>
        <fullName evidence="2">DUF2742 domain-containing protein</fullName>
    </submittedName>
</protein>
<proteinExistence type="predicted"/>
<dbReference type="RefSeq" id="WP_272172716.1">
    <property type="nucleotide sequence ID" value="NZ_JAQOSL010000062.1"/>
</dbReference>
<feature type="region of interest" description="Disordered" evidence="1">
    <location>
        <begin position="105"/>
        <end position="131"/>
    </location>
</feature>
<name>A0ABW1B5J6_9ACTN</name>
<sequence>MTTRTPRTRLANTAGRVRLHTVPPDATAGQATHLRACAQAEALRVTDWPEYGSPAWLRLPADDPRVYVATLEAAELHRMHVERLYADAHTQALNTLQTAAEVRAARKGTSRTRAPHKLTPTPGWPPIQIPGRPGAYLTMETSE</sequence>